<gene>
    <name evidence="2" type="ORF">WT56_34200</name>
</gene>
<organism evidence="2 3">
    <name type="scientific">Burkholderia pseudomultivorans</name>
    <dbReference type="NCBI Taxonomy" id="1207504"/>
    <lineage>
        <taxon>Bacteria</taxon>
        <taxon>Pseudomonadati</taxon>
        <taxon>Pseudomonadota</taxon>
        <taxon>Betaproteobacteria</taxon>
        <taxon>Burkholderiales</taxon>
        <taxon>Burkholderiaceae</taxon>
        <taxon>Burkholderia</taxon>
        <taxon>Burkholderia cepacia complex</taxon>
    </lineage>
</organism>
<keyword evidence="1" id="KW-0812">Transmembrane</keyword>
<feature type="transmembrane region" description="Helical" evidence="1">
    <location>
        <begin position="49"/>
        <end position="72"/>
    </location>
</feature>
<proteinExistence type="predicted"/>
<keyword evidence="1" id="KW-0472">Membrane</keyword>
<evidence type="ECO:0000313" key="2">
    <source>
        <dbReference type="EMBL" id="KWF37442.1"/>
    </source>
</evidence>
<protein>
    <submittedName>
        <fullName evidence="2">Uncharacterized protein</fullName>
    </submittedName>
</protein>
<reference evidence="2 3" key="1">
    <citation type="submission" date="2015-11" db="EMBL/GenBank/DDBJ databases">
        <title>Expanding the genomic diversity of Burkholderia species for the development of highly accurate diagnostics.</title>
        <authorList>
            <person name="Sahl J."/>
            <person name="Keim P."/>
            <person name="Wagner D."/>
        </authorList>
    </citation>
    <scope>NUCLEOTIDE SEQUENCE [LARGE SCALE GENOMIC DNA]</scope>
    <source>
        <strain evidence="2 3">MSMB368WGS</strain>
    </source>
</reference>
<comment type="caution">
    <text evidence="2">The sequence shown here is derived from an EMBL/GenBank/DDBJ whole genome shotgun (WGS) entry which is preliminary data.</text>
</comment>
<name>A0A132EMZ5_9BURK</name>
<evidence type="ECO:0000256" key="1">
    <source>
        <dbReference type="SAM" id="Phobius"/>
    </source>
</evidence>
<sequence>MTGFAVAGQFAGATLFAQLEKLPDSTIGITTLYRYWIAFGHIVAVKRALVASTAVAALVTSLPLLIVVVFIIRGSRRVELHGSARFATVHEIRKAGLVEGGK</sequence>
<accession>A0A132EMZ5</accession>
<dbReference type="AlphaFoldDB" id="A0A132EMZ5"/>
<evidence type="ECO:0000313" key="3">
    <source>
        <dbReference type="Proteomes" id="UP000062912"/>
    </source>
</evidence>
<dbReference type="Proteomes" id="UP000062912">
    <property type="component" value="Unassembled WGS sequence"/>
</dbReference>
<dbReference type="EMBL" id="LPJR01000002">
    <property type="protein sequence ID" value="KWF37442.1"/>
    <property type="molecule type" value="Genomic_DNA"/>
</dbReference>
<keyword evidence="1" id="KW-1133">Transmembrane helix</keyword>